<keyword evidence="2" id="KW-1003">Cell membrane</keyword>
<gene>
    <name evidence="10" type="ORF">QTO34_000799</name>
</gene>
<name>A0AA40IC49_CNENI</name>
<evidence type="ECO:0000256" key="2">
    <source>
        <dbReference type="ARBA" id="ARBA00022475"/>
    </source>
</evidence>
<evidence type="ECO:0000313" key="11">
    <source>
        <dbReference type="Proteomes" id="UP001177744"/>
    </source>
</evidence>
<reference evidence="10" key="1">
    <citation type="submission" date="2023-06" db="EMBL/GenBank/DDBJ databases">
        <title>Reference genome for the Northern bat (Eptesicus nilssonii), a most northern bat species.</title>
        <authorList>
            <person name="Laine V.N."/>
            <person name="Pulliainen A.T."/>
            <person name="Lilley T.M."/>
        </authorList>
    </citation>
    <scope>NUCLEOTIDE SEQUENCE</scope>
    <source>
        <strain evidence="10">BLF_Eptnil</strain>
        <tissue evidence="10">Kidney</tissue>
    </source>
</reference>
<keyword evidence="3" id="KW-0336">GPI-anchor</keyword>
<evidence type="ECO:0000256" key="8">
    <source>
        <dbReference type="ARBA" id="ARBA00023288"/>
    </source>
</evidence>
<evidence type="ECO:0000256" key="6">
    <source>
        <dbReference type="ARBA" id="ARBA00023157"/>
    </source>
</evidence>
<dbReference type="PANTHER" id="PTHR47613">
    <property type="entry name" value="SPERM ACROSOME MEMBRANE-ASSOCIATED PROTEIN 4"/>
    <property type="match status" value="1"/>
</dbReference>
<sequence length="301" mass="32256">MGKGTAPGLGLIIKKGTMDISSYRRLEKPVTYQGITYSLTFTCHYGELCNRAPTPAGSLKAGATCLALGSPHAGGAVTVPCSSSTQRHNFPKPRANFQSTASVESSGYAIHPHPKKQERGPTSAALDDVGESVPSSIFPGLFRTPQLSHRDALPQALNFGRQDVGLLVSARSPQARPRDPTCWRDPAHSTDAFRAQAQPQELPTREGLWEVGCRTQEVRGLTRTQGRVASPGPRTHPHPDPGAHGLTQTWIQLHPDPGACGLTQTQGRVASPRPRVAWPHPDPGPSLTRIQGHMASPGPWI</sequence>
<dbReference type="GO" id="GO:0098552">
    <property type="term" value="C:side of membrane"/>
    <property type="evidence" value="ECO:0007669"/>
    <property type="project" value="UniProtKB-KW"/>
</dbReference>
<organism evidence="10 11">
    <name type="scientific">Cnephaeus nilssonii</name>
    <name type="common">Northern bat</name>
    <name type="synonym">Eptesicus nilssonii</name>
    <dbReference type="NCBI Taxonomy" id="3371016"/>
    <lineage>
        <taxon>Eukaryota</taxon>
        <taxon>Metazoa</taxon>
        <taxon>Chordata</taxon>
        <taxon>Craniata</taxon>
        <taxon>Vertebrata</taxon>
        <taxon>Euteleostomi</taxon>
        <taxon>Mammalia</taxon>
        <taxon>Eutheria</taxon>
        <taxon>Laurasiatheria</taxon>
        <taxon>Chiroptera</taxon>
        <taxon>Yangochiroptera</taxon>
        <taxon>Vespertilionidae</taxon>
        <taxon>Cnephaeus</taxon>
    </lineage>
</organism>
<keyword evidence="8" id="KW-0449">Lipoprotein</keyword>
<keyword evidence="5" id="KW-0472">Membrane</keyword>
<comment type="caution">
    <text evidence="10">The sequence shown here is derived from an EMBL/GenBank/DDBJ whole genome shotgun (WGS) entry which is preliminary data.</text>
</comment>
<dbReference type="EMBL" id="JAULJE010000001">
    <property type="protein sequence ID" value="KAK1346939.1"/>
    <property type="molecule type" value="Genomic_DNA"/>
</dbReference>
<evidence type="ECO:0000256" key="7">
    <source>
        <dbReference type="ARBA" id="ARBA00023180"/>
    </source>
</evidence>
<comment type="subcellular location">
    <subcellularLocation>
        <location evidence="1">Cell membrane</location>
        <topology evidence="1">Lipid-anchor</topology>
        <topology evidence="1">GPI-anchor</topology>
    </subcellularLocation>
</comment>
<feature type="region of interest" description="Disordered" evidence="9">
    <location>
        <begin position="101"/>
        <end position="127"/>
    </location>
</feature>
<evidence type="ECO:0000313" key="10">
    <source>
        <dbReference type="EMBL" id="KAK1346939.1"/>
    </source>
</evidence>
<dbReference type="InterPro" id="IPR046354">
    <property type="entry name" value="SPACA4/Bouncer"/>
</dbReference>
<dbReference type="AlphaFoldDB" id="A0AA40IC49"/>
<dbReference type="Proteomes" id="UP001177744">
    <property type="component" value="Unassembled WGS sequence"/>
</dbReference>
<evidence type="ECO:0000256" key="4">
    <source>
        <dbReference type="ARBA" id="ARBA00022729"/>
    </source>
</evidence>
<evidence type="ECO:0000256" key="3">
    <source>
        <dbReference type="ARBA" id="ARBA00022622"/>
    </source>
</evidence>
<accession>A0AA40IC49</accession>
<protein>
    <submittedName>
        <fullName evidence="10">Uncharacterized protein</fullName>
    </submittedName>
</protein>
<evidence type="ECO:0000256" key="9">
    <source>
        <dbReference type="SAM" id="MobiDB-lite"/>
    </source>
</evidence>
<evidence type="ECO:0000256" key="1">
    <source>
        <dbReference type="ARBA" id="ARBA00004609"/>
    </source>
</evidence>
<keyword evidence="11" id="KW-1185">Reference proteome</keyword>
<dbReference type="GO" id="GO:0005886">
    <property type="term" value="C:plasma membrane"/>
    <property type="evidence" value="ECO:0007669"/>
    <property type="project" value="UniProtKB-SubCell"/>
</dbReference>
<dbReference type="GO" id="GO:0035036">
    <property type="term" value="P:sperm-egg recognition"/>
    <property type="evidence" value="ECO:0007669"/>
    <property type="project" value="TreeGrafter"/>
</dbReference>
<feature type="region of interest" description="Disordered" evidence="9">
    <location>
        <begin position="265"/>
        <end position="301"/>
    </location>
</feature>
<dbReference type="PANTHER" id="PTHR47613:SF1">
    <property type="entry name" value="SPERM ACROSOME MEMBRANE-ASSOCIATED PROTEIN 4"/>
    <property type="match status" value="1"/>
</dbReference>
<keyword evidence="4" id="KW-0732">Signal</keyword>
<keyword evidence="6" id="KW-1015">Disulfide bond</keyword>
<evidence type="ECO:0000256" key="5">
    <source>
        <dbReference type="ARBA" id="ARBA00023136"/>
    </source>
</evidence>
<proteinExistence type="predicted"/>
<keyword evidence="7" id="KW-0325">Glycoprotein</keyword>